<feature type="signal peptide" evidence="1">
    <location>
        <begin position="1"/>
        <end position="15"/>
    </location>
</feature>
<sequence>MASLCILCSLALAQGEVFVFNQLSSACAEPVSVLIGGCAFFHLPVLSIQPVCRIHLQTSVFLSQSVKPAFLKQS</sequence>
<reference evidence="2" key="2">
    <citation type="journal article" date="2015" name="Fish Shellfish Immunol.">
        <title>Early steps in the European eel (Anguilla anguilla)-Vibrio vulnificus interaction in the gills: Role of the RtxA13 toxin.</title>
        <authorList>
            <person name="Callol A."/>
            <person name="Pajuelo D."/>
            <person name="Ebbesson L."/>
            <person name="Teles M."/>
            <person name="MacKenzie S."/>
            <person name="Amaro C."/>
        </authorList>
    </citation>
    <scope>NUCLEOTIDE SEQUENCE</scope>
</reference>
<keyword evidence="1" id="KW-0732">Signal</keyword>
<feature type="chain" id="PRO_5013311681" evidence="1">
    <location>
        <begin position="16"/>
        <end position="74"/>
    </location>
</feature>
<dbReference type="EMBL" id="GBXM01012399">
    <property type="protein sequence ID" value="JAH96178.1"/>
    <property type="molecule type" value="Transcribed_RNA"/>
</dbReference>
<evidence type="ECO:0000256" key="1">
    <source>
        <dbReference type="SAM" id="SignalP"/>
    </source>
</evidence>
<dbReference type="AlphaFoldDB" id="A0A0E9X3A3"/>
<name>A0A0E9X3A3_ANGAN</name>
<accession>A0A0E9X3A3</accession>
<organism evidence="2">
    <name type="scientific">Anguilla anguilla</name>
    <name type="common">European freshwater eel</name>
    <name type="synonym">Muraena anguilla</name>
    <dbReference type="NCBI Taxonomy" id="7936"/>
    <lineage>
        <taxon>Eukaryota</taxon>
        <taxon>Metazoa</taxon>
        <taxon>Chordata</taxon>
        <taxon>Craniata</taxon>
        <taxon>Vertebrata</taxon>
        <taxon>Euteleostomi</taxon>
        <taxon>Actinopterygii</taxon>
        <taxon>Neopterygii</taxon>
        <taxon>Teleostei</taxon>
        <taxon>Anguilliformes</taxon>
        <taxon>Anguillidae</taxon>
        <taxon>Anguilla</taxon>
    </lineage>
</organism>
<evidence type="ECO:0000313" key="2">
    <source>
        <dbReference type="EMBL" id="JAH96178.1"/>
    </source>
</evidence>
<proteinExistence type="predicted"/>
<reference evidence="2" key="1">
    <citation type="submission" date="2014-11" db="EMBL/GenBank/DDBJ databases">
        <authorList>
            <person name="Amaro Gonzalez C."/>
        </authorList>
    </citation>
    <scope>NUCLEOTIDE SEQUENCE</scope>
</reference>
<protein>
    <submittedName>
        <fullName evidence="2">Uncharacterized protein</fullName>
    </submittedName>
</protein>